<accession>A0A6J6FR51</accession>
<evidence type="ECO:0000259" key="12">
    <source>
        <dbReference type="Pfam" id="PF08245"/>
    </source>
</evidence>
<dbReference type="InterPro" id="IPR013221">
    <property type="entry name" value="Mur_ligase_cen"/>
</dbReference>
<dbReference type="InterPro" id="IPR005863">
    <property type="entry name" value="UDP-N-AcMur_synth"/>
</dbReference>
<proteinExistence type="inferred from homology"/>
<organism evidence="13">
    <name type="scientific">freshwater metagenome</name>
    <dbReference type="NCBI Taxonomy" id="449393"/>
    <lineage>
        <taxon>unclassified sequences</taxon>
        <taxon>metagenomes</taxon>
        <taxon>ecological metagenomes</taxon>
    </lineage>
</organism>
<dbReference type="Gene3D" id="3.40.1190.10">
    <property type="entry name" value="Mur-like, catalytic domain"/>
    <property type="match status" value="1"/>
</dbReference>
<dbReference type="GO" id="GO:0051301">
    <property type="term" value="P:cell division"/>
    <property type="evidence" value="ECO:0007669"/>
    <property type="project" value="UniProtKB-KW"/>
</dbReference>
<dbReference type="Gene3D" id="3.40.1390.10">
    <property type="entry name" value="MurE/MurF, N-terminal domain"/>
    <property type="match status" value="1"/>
</dbReference>
<dbReference type="EMBL" id="CAEZUL010000009">
    <property type="protein sequence ID" value="CAB4591267.1"/>
    <property type="molecule type" value="Genomic_DNA"/>
</dbReference>
<dbReference type="AlphaFoldDB" id="A0A6J6FR51"/>
<dbReference type="GO" id="GO:0047480">
    <property type="term" value="F:UDP-N-acetylmuramoyl-tripeptide-D-alanyl-D-alanine ligase activity"/>
    <property type="evidence" value="ECO:0007669"/>
    <property type="project" value="InterPro"/>
</dbReference>
<evidence type="ECO:0000256" key="8">
    <source>
        <dbReference type="ARBA" id="ARBA00023306"/>
    </source>
</evidence>
<dbReference type="GO" id="GO:0005524">
    <property type="term" value="F:ATP binding"/>
    <property type="evidence" value="ECO:0007669"/>
    <property type="project" value="UniProtKB-KW"/>
</dbReference>
<evidence type="ECO:0000256" key="9">
    <source>
        <dbReference type="ARBA" id="ARBA00023316"/>
    </source>
</evidence>
<evidence type="ECO:0000259" key="11">
    <source>
        <dbReference type="Pfam" id="PF02875"/>
    </source>
</evidence>
<dbReference type="InterPro" id="IPR004101">
    <property type="entry name" value="Mur_ligase_C"/>
</dbReference>
<keyword evidence="4" id="KW-0547">Nucleotide-binding</keyword>
<dbReference type="GO" id="GO:0009252">
    <property type="term" value="P:peptidoglycan biosynthetic process"/>
    <property type="evidence" value="ECO:0007669"/>
    <property type="project" value="UniProtKB-KW"/>
</dbReference>
<feature type="domain" description="Mur ligase C-terminal" evidence="11">
    <location>
        <begin position="318"/>
        <end position="432"/>
    </location>
</feature>
<dbReference type="Pfam" id="PF02875">
    <property type="entry name" value="Mur_ligase_C"/>
    <property type="match status" value="1"/>
</dbReference>
<dbReference type="Gene3D" id="3.90.190.20">
    <property type="entry name" value="Mur ligase, C-terminal domain"/>
    <property type="match status" value="1"/>
</dbReference>
<dbReference type="SUPFAM" id="SSF53244">
    <property type="entry name" value="MurD-like peptide ligases, peptide-binding domain"/>
    <property type="match status" value="1"/>
</dbReference>
<keyword evidence="8" id="KW-0131">Cell cycle</keyword>
<evidence type="ECO:0000256" key="5">
    <source>
        <dbReference type="ARBA" id="ARBA00022840"/>
    </source>
</evidence>
<dbReference type="SUPFAM" id="SSF63418">
    <property type="entry name" value="MurE/MurF N-terminal domain"/>
    <property type="match status" value="1"/>
</dbReference>
<protein>
    <recommendedName>
        <fullName evidence="10">UDP-MurNAc-pentapeptide synthetase</fullName>
    </recommendedName>
</protein>
<keyword evidence="6" id="KW-0133">Cell shape</keyword>
<keyword evidence="7" id="KW-0573">Peptidoglycan synthesis</keyword>
<keyword evidence="9" id="KW-0961">Cell wall biogenesis/degradation</keyword>
<evidence type="ECO:0000256" key="7">
    <source>
        <dbReference type="ARBA" id="ARBA00022984"/>
    </source>
</evidence>
<dbReference type="PANTHER" id="PTHR43024">
    <property type="entry name" value="UDP-N-ACETYLMURAMOYL-TRIPEPTIDE--D-ALANYL-D-ALANINE LIGASE"/>
    <property type="match status" value="1"/>
</dbReference>
<dbReference type="InterPro" id="IPR036615">
    <property type="entry name" value="Mur_ligase_C_dom_sf"/>
</dbReference>
<keyword evidence="3" id="KW-0132">Cell division</keyword>
<dbReference type="GO" id="GO:0008360">
    <property type="term" value="P:regulation of cell shape"/>
    <property type="evidence" value="ECO:0007669"/>
    <property type="project" value="UniProtKB-KW"/>
</dbReference>
<dbReference type="SUPFAM" id="SSF53623">
    <property type="entry name" value="MurD-like peptide ligases, catalytic domain"/>
    <property type="match status" value="1"/>
</dbReference>
<dbReference type="GO" id="GO:0071555">
    <property type="term" value="P:cell wall organization"/>
    <property type="evidence" value="ECO:0007669"/>
    <property type="project" value="UniProtKB-KW"/>
</dbReference>
<dbReference type="InterPro" id="IPR051046">
    <property type="entry name" value="MurCDEF_CellWall_CoF430Synth"/>
</dbReference>
<dbReference type="PANTHER" id="PTHR43024:SF1">
    <property type="entry name" value="UDP-N-ACETYLMURAMOYL-TRIPEPTIDE--D-ALANYL-D-ALANINE LIGASE"/>
    <property type="match status" value="1"/>
</dbReference>
<dbReference type="Pfam" id="PF08245">
    <property type="entry name" value="Mur_ligase_M"/>
    <property type="match status" value="1"/>
</dbReference>
<dbReference type="NCBIfam" id="TIGR01143">
    <property type="entry name" value="murF"/>
    <property type="match status" value="1"/>
</dbReference>
<evidence type="ECO:0000256" key="10">
    <source>
        <dbReference type="ARBA" id="ARBA00031461"/>
    </source>
</evidence>
<dbReference type="InterPro" id="IPR035911">
    <property type="entry name" value="MurE/MurF_N"/>
</dbReference>
<dbReference type="HAMAP" id="MF_02019">
    <property type="entry name" value="MurF"/>
    <property type="match status" value="1"/>
</dbReference>
<gene>
    <name evidence="13" type="ORF">UFOPK1808_00167</name>
</gene>
<evidence type="ECO:0000256" key="6">
    <source>
        <dbReference type="ARBA" id="ARBA00022960"/>
    </source>
</evidence>
<evidence type="ECO:0000256" key="1">
    <source>
        <dbReference type="ARBA" id="ARBA00022490"/>
    </source>
</evidence>
<reference evidence="13" key="1">
    <citation type="submission" date="2020-05" db="EMBL/GenBank/DDBJ databases">
        <authorList>
            <person name="Chiriac C."/>
            <person name="Salcher M."/>
            <person name="Ghai R."/>
            <person name="Kavagutti S V."/>
        </authorList>
    </citation>
    <scope>NUCLEOTIDE SEQUENCE</scope>
</reference>
<keyword evidence="1" id="KW-0963">Cytoplasm</keyword>
<keyword evidence="5" id="KW-0067">ATP-binding</keyword>
<keyword evidence="2" id="KW-0436">Ligase</keyword>
<sequence>MRITASDVALATGGTLIGADIEAFGLSFDSRELTAGQAFVAIVDARDGHQYLADAATRGAAFAIVNRTMAHSSLPCVEVDDTIVALAVVGRMCRERLGGSVQQRVVGITGSVGKTSTKDLVMAVLQSQFRAVHGPSKSLNNDIGVPVTIVNAPENCNALVLEMGMRGLGEITRLCDIASPDIGIITEVGDAHSERVGGIDGVVRAKSELLNALPSNGVAIVNADSEYAMRTTKNTVAKVLTFGTSTTADIRFMINSVASDGTSTATFYYQGESCEGYVPLPGTHMVSNAAAAVAAGVTMGMPLSLSVAGLKNALSAPHRMVWVTGTNGIRILDDSYNANVTSMSAALRTLAETSAHKRIAVLGAMAEVADSGSSHAQIASLCRDLDIELISLETDLYRTTAMSVDEVVRYLKAQSADTIVLAKGSRVAAVERVVQAFSE</sequence>
<evidence type="ECO:0000313" key="13">
    <source>
        <dbReference type="EMBL" id="CAB4591267.1"/>
    </source>
</evidence>
<dbReference type="InterPro" id="IPR036565">
    <property type="entry name" value="Mur-like_cat_sf"/>
</dbReference>
<evidence type="ECO:0000256" key="2">
    <source>
        <dbReference type="ARBA" id="ARBA00022598"/>
    </source>
</evidence>
<name>A0A6J6FR51_9ZZZZ</name>
<evidence type="ECO:0000256" key="4">
    <source>
        <dbReference type="ARBA" id="ARBA00022741"/>
    </source>
</evidence>
<evidence type="ECO:0000256" key="3">
    <source>
        <dbReference type="ARBA" id="ARBA00022618"/>
    </source>
</evidence>
<feature type="domain" description="Mur ligase central" evidence="12">
    <location>
        <begin position="108"/>
        <end position="295"/>
    </location>
</feature>